<dbReference type="EMBL" id="OOIL02006662">
    <property type="protein sequence ID" value="VFQ99593.1"/>
    <property type="molecule type" value="Genomic_DNA"/>
</dbReference>
<feature type="compositionally biased region" description="Acidic residues" evidence="1">
    <location>
        <begin position="117"/>
        <end position="130"/>
    </location>
</feature>
<evidence type="ECO:0000313" key="5">
    <source>
        <dbReference type="Proteomes" id="UP000595140"/>
    </source>
</evidence>
<evidence type="ECO:0000256" key="1">
    <source>
        <dbReference type="SAM" id="MobiDB-lite"/>
    </source>
</evidence>
<evidence type="ECO:0000313" key="4">
    <source>
        <dbReference type="EMBL" id="VFQ99593.1"/>
    </source>
</evidence>
<keyword evidence="5" id="KW-1185">Reference proteome</keyword>
<dbReference type="OrthoDB" id="905377at2759"/>
<protein>
    <recommendedName>
        <fullName evidence="3">DUF7610 domain-containing protein</fullName>
    </recommendedName>
</protein>
<gene>
    <name evidence="4" type="ORF">CCAM_LOCUS41369</name>
</gene>
<feature type="transmembrane region" description="Helical" evidence="2">
    <location>
        <begin position="161"/>
        <end position="182"/>
    </location>
</feature>
<evidence type="ECO:0000259" key="3">
    <source>
        <dbReference type="Pfam" id="PF24583"/>
    </source>
</evidence>
<dbReference type="AlphaFoldDB" id="A0A484NFA7"/>
<reference evidence="4 5" key="1">
    <citation type="submission" date="2018-04" db="EMBL/GenBank/DDBJ databases">
        <authorList>
            <person name="Vogel A."/>
        </authorList>
    </citation>
    <scope>NUCLEOTIDE SEQUENCE [LARGE SCALE GENOMIC DNA]</scope>
</reference>
<keyword evidence="2" id="KW-1133">Transmembrane helix</keyword>
<feature type="region of interest" description="Disordered" evidence="1">
    <location>
        <begin position="86"/>
        <end position="148"/>
    </location>
</feature>
<dbReference type="Pfam" id="PF24583">
    <property type="entry name" value="DUF7610"/>
    <property type="match status" value="1"/>
</dbReference>
<feature type="compositionally biased region" description="Low complexity" evidence="1">
    <location>
        <begin position="95"/>
        <end position="104"/>
    </location>
</feature>
<accession>A0A484NFA7</accession>
<organism evidence="4 5">
    <name type="scientific">Cuscuta campestris</name>
    <dbReference type="NCBI Taxonomy" id="132261"/>
    <lineage>
        <taxon>Eukaryota</taxon>
        <taxon>Viridiplantae</taxon>
        <taxon>Streptophyta</taxon>
        <taxon>Embryophyta</taxon>
        <taxon>Tracheophyta</taxon>
        <taxon>Spermatophyta</taxon>
        <taxon>Magnoliopsida</taxon>
        <taxon>eudicotyledons</taxon>
        <taxon>Gunneridae</taxon>
        <taxon>Pentapetalae</taxon>
        <taxon>asterids</taxon>
        <taxon>lamiids</taxon>
        <taxon>Solanales</taxon>
        <taxon>Convolvulaceae</taxon>
        <taxon>Cuscuteae</taxon>
        <taxon>Cuscuta</taxon>
        <taxon>Cuscuta subgen. Grammica</taxon>
        <taxon>Cuscuta sect. Cleistogrammica</taxon>
    </lineage>
</organism>
<name>A0A484NFA7_9ASTE</name>
<keyword evidence="2" id="KW-0472">Membrane</keyword>
<keyword evidence="2" id="KW-0812">Transmembrane</keyword>
<evidence type="ECO:0000256" key="2">
    <source>
        <dbReference type="SAM" id="Phobius"/>
    </source>
</evidence>
<dbReference type="InterPro" id="IPR056029">
    <property type="entry name" value="DUF7610"/>
</dbReference>
<dbReference type="Proteomes" id="UP000595140">
    <property type="component" value="Unassembled WGS sequence"/>
</dbReference>
<proteinExistence type="predicted"/>
<feature type="compositionally biased region" description="Basic and acidic residues" evidence="1">
    <location>
        <begin position="131"/>
        <end position="140"/>
    </location>
</feature>
<feature type="domain" description="DUF7610" evidence="3">
    <location>
        <begin position="8"/>
        <end position="83"/>
    </location>
</feature>
<sequence>MARRYTTLRKKLRELETAVVELFTLPPESPHRHRLSDGVEERLGALKALLSSEMSSVPDANPDNLLQIAEILSELDMAFRCAAAVGSGGSDRGRSPSGDGDAGSVDMSDLGFKVYDVPEELTEDREGEEEGDRRAWRTDDGVNEEPSSAVRANVGSDYYRAWGVGAVLGAFSMVVLMSRFSICSHDVNYLGPFTPT</sequence>